<dbReference type="PROSITE" id="PS50901">
    <property type="entry name" value="FTSK"/>
    <property type="match status" value="1"/>
</dbReference>
<dbReference type="PANTHER" id="PTHR22683">
    <property type="entry name" value="SPORULATION PROTEIN RELATED"/>
    <property type="match status" value="1"/>
</dbReference>
<comment type="caution">
    <text evidence="10">The sequence shown here is derived from an EMBL/GenBank/DDBJ whole genome shotgun (WGS) entry which is preliminary data.</text>
</comment>
<feature type="coiled-coil region" evidence="6">
    <location>
        <begin position="308"/>
        <end position="342"/>
    </location>
</feature>
<dbReference type="GO" id="GO:0005524">
    <property type="term" value="F:ATP binding"/>
    <property type="evidence" value="ECO:0007669"/>
    <property type="project" value="UniProtKB-UniRule"/>
</dbReference>
<feature type="transmembrane region" description="Helical" evidence="7">
    <location>
        <begin position="49"/>
        <end position="68"/>
    </location>
</feature>
<feature type="transmembrane region" description="Helical" evidence="7">
    <location>
        <begin position="15"/>
        <end position="37"/>
    </location>
</feature>
<dbReference type="Pfam" id="PF09397">
    <property type="entry name" value="FtsK_gamma"/>
    <property type="match status" value="1"/>
</dbReference>
<keyword evidence="10" id="KW-0132">Cell division</keyword>
<dbReference type="Pfam" id="PF01580">
    <property type="entry name" value="FtsK_SpoIIIE"/>
    <property type="match status" value="1"/>
</dbReference>
<keyword evidence="7" id="KW-0812">Transmembrane</keyword>
<dbReference type="SUPFAM" id="SSF46785">
    <property type="entry name" value="Winged helix' DNA-binding domain"/>
    <property type="match status" value="1"/>
</dbReference>
<keyword evidence="7" id="KW-0472">Membrane</keyword>
<protein>
    <submittedName>
        <fullName evidence="10">Cell division protein FtsK</fullName>
    </submittedName>
</protein>
<accession>A0A5L4EGW8</accession>
<evidence type="ECO:0000256" key="7">
    <source>
        <dbReference type="SAM" id="Phobius"/>
    </source>
</evidence>
<keyword evidence="2 5" id="KW-0547">Nucleotide-binding</keyword>
<dbReference type="GO" id="GO:0003677">
    <property type="term" value="F:DNA binding"/>
    <property type="evidence" value="ECO:0007669"/>
    <property type="project" value="UniProtKB-KW"/>
</dbReference>
<dbReference type="RefSeq" id="WP_004277152.1">
    <property type="nucleotide sequence ID" value="NZ_CABKPM010000001.1"/>
</dbReference>
<dbReference type="InterPro" id="IPR041027">
    <property type="entry name" value="FtsK_alpha"/>
</dbReference>
<evidence type="ECO:0000256" key="4">
    <source>
        <dbReference type="ARBA" id="ARBA00023125"/>
    </source>
</evidence>
<keyword evidence="6" id="KW-0175">Coiled coil</keyword>
<evidence type="ECO:0000259" key="8">
    <source>
        <dbReference type="PROSITE" id="PS50901"/>
    </source>
</evidence>
<evidence type="ECO:0000313" key="9">
    <source>
        <dbReference type="EMBL" id="EAL8903627.1"/>
    </source>
</evidence>
<dbReference type="Gene3D" id="3.40.50.300">
    <property type="entry name" value="P-loop containing nucleotide triphosphate hydrolases"/>
    <property type="match status" value="1"/>
</dbReference>
<feature type="binding site" evidence="5">
    <location>
        <begin position="636"/>
        <end position="643"/>
    </location>
    <ligand>
        <name>ATP</name>
        <dbReference type="ChEBI" id="CHEBI:30616"/>
    </ligand>
</feature>
<dbReference type="CDD" id="cd01127">
    <property type="entry name" value="TrwB_TraG_TraD_VirD4"/>
    <property type="match status" value="1"/>
</dbReference>
<dbReference type="SMART" id="SM00843">
    <property type="entry name" value="Ftsk_gamma"/>
    <property type="match status" value="1"/>
</dbReference>
<dbReference type="Gene3D" id="1.10.10.10">
    <property type="entry name" value="Winged helix-like DNA-binding domain superfamily/Winged helix DNA-binding domain"/>
    <property type="match status" value="1"/>
</dbReference>
<name>A0A5L4EGW8_CAMUP</name>
<dbReference type="InterPro" id="IPR036390">
    <property type="entry name" value="WH_DNA-bd_sf"/>
</dbReference>
<dbReference type="GO" id="GO:0051301">
    <property type="term" value="P:cell division"/>
    <property type="evidence" value="ECO:0007669"/>
    <property type="project" value="UniProtKB-KW"/>
</dbReference>
<sequence length="946" mass="107790">MLAPQMGVWLYEFNFFLFGDFGIYYPFALFVLNYLYFKKSYKIELFKRTELFGISFAFFATLLLFAVFDKNNGYILELLYALFSILFGHIGSGIVALLFLLLSICLLFPNFIKEVFKIEIKWERLAQFESNFKNVLMKIFGGESEKEEFAEIKTKSKEENAQSPKIQNLKPAIEEEIKTNNLKASSNAKADFAKLKTQILDEKIEIENLNPQSFLYENSRELRSFAQKASKSVMGLDEEFNFIPQEEMEVIPERFLKPKKPEDIQQIDIKDNLDEPSYKRKNIAITSPKNETKPKIFTKELETRENLMQKARLEKEYKENQNEILEKKVQEQIQRLENEELKNLSPLPTNSKYSFSEEATSLSKMPEIQNTPLANSQPQADNSDFEIIELKENLGHDVEFVVEELESPIMPPKPSVIKLEDVEEKNEKLYLNDEAKKPLKEDFEITLEENLPQKRSILAKEIAINQALLAEIEQGDFENPKDFILPPLDFLANPDEKKQEIDESEIDKKIYDLLEKLRRFKIGGDVISTYTGPVVTTFEFRPSADVKVSRILNLQDDLAMALKARSIRIQAPIPGKDVVGIEVPNEETQTIYLKEILQSEVFRNSKSPLTIALGKDIVGNAFVTDLKKLPHLLIAGTTGSGKSVGINAMLLSLLYRNSPKTLRLMMIDPKMLEFSIYNDIPHLLTPVITDPKKAVNALSNMVAEMERRYRLMAEAKTKNIENYNEKVRLSGEAEELPFIVVIIDELADLMMTAGKDVEFYIGRLAQMARASGIHLIVATQRPSVDVVTGLIKANLPSRISYKVGQKIDSKVILDAMGAESLLGRGDCLFTPPGTSNIVRLHAPFASEFEIEKIVDFLKEQQLAEYDDSFLKDEQSSGVTANGEIEGGLDELFEEAKRVILEDKKTSISYLQRRLKIGYNRAANIIEQLSQMGILSEPDSKGQREIL</sequence>
<keyword evidence="3 5" id="KW-0067">ATP-binding</keyword>
<feature type="transmembrane region" description="Helical" evidence="7">
    <location>
        <begin position="80"/>
        <end position="108"/>
    </location>
</feature>
<evidence type="ECO:0000256" key="2">
    <source>
        <dbReference type="ARBA" id="ARBA00022741"/>
    </source>
</evidence>
<dbReference type="Gene3D" id="3.30.980.40">
    <property type="match status" value="1"/>
</dbReference>
<reference evidence="10" key="1">
    <citation type="submission" date="2018-08" db="EMBL/GenBank/DDBJ databases">
        <authorList>
            <consortium name="PulseNet: The National Subtyping Network for Foodborne Disease Surveillance"/>
            <person name="Tarr C.L."/>
            <person name="Trees E."/>
            <person name="Katz L.S."/>
            <person name="Carleton-Romer H.A."/>
            <person name="Stroika S."/>
            <person name="Kucerova Z."/>
            <person name="Roache K.F."/>
            <person name="Sabol A.L."/>
            <person name="Besser J."/>
            <person name="Gerner-Smidt P."/>
        </authorList>
    </citation>
    <scope>NUCLEOTIDE SEQUENCE</scope>
    <source>
        <strain evidence="10">PNUSAC005770</strain>
    </source>
</reference>
<dbReference type="PANTHER" id="PTHR22683:SF41">
    <property type="entry name" value="DNA TRANSLOCASE FTSK"/>
    <property type="match status" value="1"/>
</dbReference>
<dbReference type="AlphaFoldDB" id="A0A5L4EGW8"/>
<dbReference type="InterPro" id="IPR002543">
    <property type="entry name" value="FtsK_dom"/>
</dbReference>
<evidence type="ECO:0000256" key="3">
    <source>
        <dbReference type="ARBA" id="ARBA00022840"/>
    </source>
</evidence>
<dbReference type="InterPro" id="IPR050206">
    <property type="entry name" value="FtsK/SpoIIIE/SftA"/>
</dbReference>
<evidence type="ECO:0000256" key="5">
    <source>
        <dbReference type="PROSITE-ProRule" id="PRU00289"/>
    </source>
</evidence>
<keyword evidence="4" id="KW-0238">DNA-binding</keyword>
<dbReference type="InterPro" id="IPR036388">
    <property type="entry name" value="WH-like_DNA-bd_sf"/>
</dbReference>
<comment type="similarity">
    <text evidence="1">Belongs to the FtsK/SpoIIIE/SftA family.</text>
</comment>
<evidence type="ECO:0000256" key="6">
    <source>
        <dbReference type="SAM" id="Coils"/>
    </source>
</evidence>
<evidence type="ECO:0000313" key="10">
    <source>
        <dbReference type="EMBL" id="EAL8904489.1"/>
    </source>
</evidence>
<dbReference type="EMBL" id="AACSBQ010000016">
    <property type="protein sequence ID" value="EAL8903627.1"/>
    <property type="molecule type" value="Genomic_DNA"/>
</dbReference>
<organism evidence="10">
    <name type="scientific">Campylobacter upsaliensis</name>
    <dbReference type="NCBI Taxonomy" id="28080"/>
    <lineage>
        <taxon>Bacteria</taxon>
        <taxon>Pseudomonadati</taxon>
        <taxon>Campylobacterota</taxon>
        <taxon>Epsilonproteobacteria</taxon>
        <taxon>Campylobacterales</taxon>
        <taxon>Campylobacteraceae</taxon>
        <taxon>Campylobacter</taxon>
    </lineage>
</organism>
<keyword evidence="7" id="KW-1133">Transmembrane helix</keyword>
<evidence type="ECO:0000256" key="1">
    <source>
        <dbReference type="ARBA" id="ARBA00006474"/>
    </source>
</evidence>
<dbReference type="Pfam" id="PF17854">
    <property type="entry name" value="FtsK_alpha"/>
    <property type="match status" value="1"/>
</dbReference>
<dbReference type="EMBL" id="AACSBQ010000089">
    <property type="protein sequence ID" value="EAL8904489.1"/>
    <property type="molecule type" value="Genomic_DNA"/>
</dbReference>
<dbReference type="InterPro" id="IPR027417">
    <property type="entry name" value="P-loop_NTPase"/>
</dbReference>
<keyword evidence="10" id="KW-0131">Cell cycle</keyword>
<dbReference type="InterPro" id="IPR018541">
    <property type="entry name" value="Ftsk_gamma"/>
</dbReference>
<proteinExistence type="inferred from homology"/>
<gene>
    <name evidence="9" type="ORF">D0B03_04795</name>
    <name evidence="10" type="ORF">D0B03_09270</name>
</gene>
<dbReference type="SUPFAM" id="SSF52540">
    <property type="entry name" value="P-loop containing nucleoside triphosphate hydrolases"/>
    <property type="match status" value="1"/>
</dbReference>
<feature type="domain" description="FtsK" evidence="8">
    <location>
        <begin position="619"/>
        <end position="810"/>
    </location>
</feature>